<proteinExistence type="inferred from homology"/>
<name>A0A410WXZ0_9BACL</name>
<dbReference type="InterPro" id="IPR002524">
    <property type="entry name" value="Cation_efflux"/>
</dbReference>
<evidence type="ECO:0000256" key="1">
    <source>
        <dbReference type="ARBA" id="ARBA00004651"/>
    </source>
</evidence>
<dbReference type="FunFam" id="1.20.1510.10:FF:000006">
    <property type="entry name" value="Divalent cation efflux transporter"/>
    <property type="match status" value="1"/>
</dbReference>
<evidence type="ECO:0000313" key="12">
    <source>
        <dbReference type="Proteomes" id="UP000288943"/>
    </source>
</evidence>
<dbReference type="Pfam" id="PF16916">
    <property type="entry name" value="ZT_dimer"/>
    <property type="match status" value="1"/>
</dbReference>
<keyword evidence="5 8" id="KW-0812">Transmembrane</keyword>
<feature type="transmembrane region" description="Helical" evidence="8">
    <location>
        <begin position="183"/>
        <end position="199"/>
    </location>
</feature>
<feature type="domain" description="Cation efflux protein cytoplasmic" evidence="10">
    <location>
        <begin position="219"/>
        <end position="295"/>
    </location>
</feature>
<dbReference type="SUPFAM" id="SSF161111">
    <property type="entry name" value="Cation efflux protein transmembrane domain-like"/>
    <property type="match status" value="1"/>
</dbReference>
<protein>
    <submittedName>
        <fullName evidence="11">Cation transporter</fullName>
    </submittedName>
</protein>
<keyword evidence="4" id="KW-1003">Cell membrane</keyword>
<dbReference type="GO" id="GO:0015341">
    <property type="term" value="F:zinc efflux antiporter activity"/>
    <property type="evidence" value="ECO:0007669"/>
    <property type="project" value="TreeGrafter"/>
</dbReference>
<reference evidence="11 12" key="1">
    <citation type="submission" date="2018-01" db="EMBL/GenBank/DDBJ databases">
        <title>The whole genome sequencing and assembly of Paenibacillus chitinolyticus KCCM 41400 strain.</title>
        <authorList>
            <person name="Kim J.-Y."/>
            <person name="Park M.-K."/>
            <person name="Lee Y.-J."/>
            <person name="Yi H."/>
            <person name="Bahn Y.-S."/>
            <person name="Kim J.F."/>
            <person name="Lee D.-W."/>
        </authorList>
    </citation>
    <scope>NUCLEOTIDE SEQUENCE [LARGE SCALE GENOMIC DNA]</scope>
    <source>
        <strain evidence="11 12">KCCM 41400</strain>
    </source>
</reference>
<dbReference type="Gene3D" id="1.20.1510.10">
    <property type="entry name" value="Cation efflux protein transmembrane domain"/>
    <property type="match status" value="1"/>
</dbReference>
<dbReference type="PANTHER" id="PTHR43840:SF15">
    <property type="entry name" value="MITOCHONDRIAL METAL TRANSPORTER 1-RELATED"/>
    <property type="match status" value="1"/>
</dbReference>
<dbReference type="OrthoDB" id="9806522at2"/>
<dbReference type="PANTHER" id="PTHR43840">
    <property type="entry name" value="MITOCHONDRIAL METAL TRANSPORTER 1-RELATED"/>
    <property type="match status" value="1"/>
</dbReference>
<dbReference type="GO" id="GO:0015093">
    <property type="term" value="F:ferrous iron transmembrane transporter activity"/>
    <property type="evidence" value="ECO:0007669"/>
    <property type="project" value="TreeGrafter"/>
</dbReference>
<evidence type="ECO:0000256" key="7">
    <source>
        <dbReference type="ARBA" id="ARBA00023136"/>
    </source>
</evidence>
<evidence type="ECO:0000256" key="2">
    <source>
        <dbReference type="ARBA" id="ARBA00008114"/>
    </source>
</evidence>
<feature type="domain" description="Cation efflux protein transmembrane" evidence="9">
    <location>
        <begin position="21"/>
        <end position="214"/>
    </location>
</feature>
<evidence type="ECO:0000256" key="3">
    <source>
        <dbReference type="ARBA" id="ARBA00022448"/>
    </source>
</evidence>
<comment type="subcellular location">
    <subcellularLocation>
        <location evidence="1">Cell membrane</location>
        <topology evidence="1">Multi-pass membrane protein</topology>
    </subcellularLocation>
</comment>
<evidence type="ECO:0000259" key="10">
    <source>
        <dbReference type="Pfam" id="PF16916"/>
    </source>
</evidence>
<dbReference type="InterPro" id="IPR027469">
    <property type="entry name" value="Cation_efflux_TMD_sf"/>
</dbReference>
<feature type="transmembrane region" description="Helical" evidence="8">
    <location>
        <begin position="88"/>
        <end position="106"/>
    </location>
</feature>
<dbReference type="InterPro" id="IPR058533">
    <property type="entry name" value="Cation_efflux_TM"/>
</dbReference>
<dbReference type="AlphaFoldDB" id="A0A410WXZ0"/>
<keyword evidence="7 8" id="KW-0472">Membrane</keyword>
<dbReference type="KEGG" id="pchi:PC41400_16900"/>
<evidence type="ECO:0000256" key="6">
    <source>
        <dbReference type="ARBA" id="ARBA00022989"/>
    </source>
</evidence>
<sequence>MVCFIPVKKVVICLNSSKIAFLSVFSNTFVTLLKLIVGIVTGSVAVISEAIHSALDLVASLIAFFSVRLSGRSADKNHPYGHGKVENISGTIETLLIFVAGIWIIYECVHKILNPTIIELPFLGIIVMVVGAGINFIVSRKVKKAADEFHSVAMKSNALHLLTDVFSSLGVAVSLLLVTLTGWTILDPIIGIVLALYIMREAYKLMKESFPPLLDARLTEEEESEILRVIELFKERYIEVHDLRTRRSGPEEYVDFHLVTPSTMDVLSAHQLCDEIEQAIKAVFEHAQVMIHVEPDHERLGNQPLSL</sequence>
<evidence type="ECO:0000313" key="11">
    <source>
        <dbReference type="EMBL" id="QAV19264.1"/>
    </source>
</evidence>
<dbReference type="GO" id="GO:0005886">
    <property type="term" value="C:plasma membrane"/>
    <property type="evidence" value="ECO:0007669"/>
    <property type="project" value="UniProtKB-SubCell"/>
</dbReference>
<feature type="transmembrane region" description="Helical" evidence="8">
    <location>
        <begin position="118"/>
        <end position="138"/>
    </location>
</feature>
<accession>A0A410WXZ0</accession>
<gene>
    <name evidence="11" type="ORF">PC41400_16900</name>
</gene>
<dbReference type="GO" id="GO:0006882">
    <property type="term" value="P:intracellular zinc ion homeostasis"/>
    <property type="evidence" value="ECO:0007669"/>
    <property type="project" value="TreeGrafter"/>
</dbReference>
<evidence type="ECO:0000256" key="5">
    <source>
        <dbReference type="ARBA" id="ARBA00022692"/>
    </source>
</evidence>
<dbReference type="FunFam" id="3.30.70.1350:FF:000002">
    <property type="entry name" value="Ferrous-iron efflux pump FieF"/>
    <property type="match status" value="1"/>
</dbReference>
<keyword evidence="6 8" id="KW-1133">Transmembrane helix</keyword>
<dbReference type="InterPro" id="IPR027470">
    <property type="entry name" value="Cation_efflux_CTD"/>
</dbReference>
<dbReference type="Gene3D" id="3.30.70.1350">
    <property type="entry name" value="Cation efflux protein, cytoplasmic domain"/>
    <property type="match status" value="1"/>
</dbReference>
<keyword evidence="3" id="KW-0813">Transport</keyword>
<dbReference type="InterPro" id="IPR050291">
    <property type="entry name" value="CDF_Transporter"/>
</dbReference>
<feature type="transmembrane region" description="Helical" evidence="8">
    <location>
        <begin position="50"/>
        <end position="67"/>
    </location>
</feature>
<dbReference type="EMBL" id="CP026520">
    <property type="protein sequence ID" value="QAV19264.1"/>
    <property type="molecule type" value="Genomic_DNA"/>
</dbReference>
<dbReference type="GO" id="GO:0015086">
    <property type="term" value="F:cadmium ion transmembrane transporter activity"/>
    <property type="evidence" value="ECO:0007669"/>
    <property type="project" value="TreeGrafter"/>
</dbReference>
<feature type="transmembrane region" description="Helical" evidence="8">
    <location>
        <begin position="21"/>
        <end position="44"/>
    </location>
</feature>
<comment type="similarity">
    <text evidence="2">Belongs to the cation diffusion facilitator (CDF) transporter (TC 2.A.4) family.</text>
</comment>
<dbReference type="SUPFAM" id="SSF160240">
    <property type="entry name" value="Cation efflux protein cytoplasmic domain-like"/>
    <property type="match status" value="1"/>
</dbReference>
<evidence type="ECO:0000256" key="8">
    <source>
        <dbReference type="SAM" id="Phobius"/>
    </source>
</evidence>
<evidence type="ECO:0000256" key="4">
    <source>
        <dbReference type="ARBA" id="ARBA00022475"/>
    </source>
</evidence>
<dbReference type="InterPro" id="IPR036837">
    <property type="entry name" value="Cation_efflux_CTD_sf"/>
</dbReference>
<dbReference type="NCBIfam" id="TIGR01297">
    <property type="entry name" value="CDF"/>
    <property type="match status" value="1"/>
</dbReference>
<feature type="transmembrane region" description="Helical" evidence="8">
    <location>
        <begin position="158"/>
        <end position="177"/>
    </location>
</feature>
<evidence type="ECO:0000259" key="9">
    <source>
        <dbReference type="Pfam" id="PF01545"/>
    </source>
</evidence>
<dbReference type="Proteomes" id="UP000288943">
    <property type="component" value="Chromosome"/>
</dbReference>
<dbReference type="Pfam" id="PF01545">
    <property type="entry name" value="Cation_efflux"/>
    <property type="match status" value="1"/>
</dbReference>
<organism evidence="11 12">
    <name type="scientific">Paenibacillus chitinolyticus</name>
    <dbReference type="NCBI Taxonomy" id="79263"/>
    <lineage>
        <taxon>Bacteria</taxon>
        <taxon>Bacillati</taxon>
        <taxon>Bacillota</taxon>
        <taxon>Bacilli</taxon>
        <taxon>Bacillales</taxon>
        <taxon>Paenibacillaceae</taxon>
        <taxon>Paenibacillus</taxon>
    </lineage>
</organism>